<proteinExistence type="inferred from homology"/>
<dbReference type="InterPro" id="IPR015421">
    <property type="entry name" value="PyrdxlP-dep_Trfase_major"/>
</dbReference>
<evidence type="ECO:0000313" key="8">
    <source>
        <dbReference type="Proteomes" id="UP000019373"/>
    </source>
</evidence>
<keyword evidence="3" id="KW-0663">Pyridoxal phosphate</keyword>
<dbReference type="GO" id="GO:0006567">
    <property type="term" value="P:L-threonine catabolic process"/>
    <property type="evidence" value="ECO:0007669"/>
    <property type="project" value="TreeGrafter"/>
</dbReference>
<dbReference type="OrthoDB" id="10261951at2759"/>
<evidence type="ECO:0000256" key="1">
    <source>
        <dbReference type="ARBA" id="ARBA00001933"/>
    </source>
</evidence>
<dbReference type="NCBIfam" id="NF041359">
    <property type="entry name" value="GntG_guanitoxin"/>
    <property type="match status" value="1"/>
</dbReference>
<dbReference type="Gene3D" id="3.90.1150.10">
    <property type="entry name" value="Aspartate Aminotransferase, domain 1"/>
    <property type="match status" value="1"/>
</dbReference>
<dbReference type="FunFam" id="3.90.1150.10:FF:000089">
    <property type="entry name" value="Threonine aldolase, putative"/>
    <property type="match status" value="1"/>
</dbReference>
<feature type="domain" description="Aromatic amino acid beta-eliminating lyase/threonine aldolase" evidence="6">
    <location>
        <begin position="80"/>
        <end position="371"/>
    </location>
</feature>
<evidence type="ECO:0000313" key="7">
    <source>
        <dbReference type="EMBL" id="ERF68595.1"/>
    </source>
</evidence>
<keyword evidence="4" id="KW-0456">Lyase</keyword>
<dbReference type="Gene3D" id="3.40.640.10">
    <property type="entry name" value="Type I PLP-dependent aspartate aminotransferase-like (Major domain)"/>
    <property type="match status" value="1"/>
</dbReference>
<protein>
    <recommendedName>
        <fullName evidence="6">Aromatic amino acid beta-eliminating lyase/threonine aldolase domain-containing protein</fullName>
    </recommendedName>
</protein>
<dbReference type="RefSeq" id="XP_007805821.1">
    <property type="nucleotide sequence ID" value="XM_007807630.1"/>
</dbReference>
<name>U1HEV5_ENDPU</name>
<dbReference type="GO" id="GO:0006545">
    <property type="term" value="P:glycine biosynthetic process"/>
    <property type="evidence" value="ECO:0007669"/>
    <property type="project" value="TreeGrafter"/>
</dbReference>
<gene>
    <name evidence="7" type="ORF">EPUS_04693</name>
</gene>
<dbReference type="InterPro" id="IPR015422">
    <property type="entry name" value="PyrdxlP-dep_Trfase_small"/>
</dbReference>
<dbReference type="PANTHER" id="PTHR48097:SF9">
    <property type="entry name" value="L-THREONINE ALDOLASE"/>
    <property type="match status" value="1"/>
</dbReference>
<dbReference type="OMA" id="VQTNIVI"/>
<evidence type="ECO:0000256" key="4">
    <source>
        <dbReference type="ARBA" id="ARBA00023239"/>
    </source>
</evidence>
<reference evidence="8" key="1">
    <citation type="journal article" date="2014" name="BMC Genomics">
        <title>Genome characteristics reveal the impact of lichenization on lichen-forming fungus Endocarpon pusillum Hedwig (Verrucariales, Ascomycota).</title>
        <authorList>
            <person name="Wang Y.-Y."/>
            <person name="Liu B."/>
            <person name="Zhang X.-Y."/>
            <person name="Zhou Q.-M."/>
            <person name="Zhang T."/>
            <person name="Li H."/>
            <person name="Yu Y.-F."/>
            <person name="Zhang X.-L."/>
            <person name="Hao X.-Y."/>
            <person name="Wang M."/>
            <person name="Wang L."/>
            <person name="Wei J.-C."/>
        </authorList>
    </citation>
    <scope>NUCLEOTIDE SEQUENCE [LARGE SCALE GENOMIC DNA]</scope>
    <source>
        <strain evidence="8">Z07020 / HMAS-L-300199</strain>
    </source>
</reference>
<dbReference type="GO" id="GO:0008732">
    <property type="term" value="F:L-allo-threonine aldolase activity"/>
    <property type="evidence" value="ECO:0007669"/>
    <property type="project" value="TreeGrafter"/>
</dbReference>
<dbReference type="EMBL" id="KE721515">
    <property type="protein sequence ID" value="ERF68595.1"/>
    <property type="molecule type" value="Genomic_DNA"/>
</dbReference>
<dbReference type="FunFam" id="3.40.640.10:FF:000030">
    <property type="entry name" value="Low-specificity L-threonine aldolase"/>
    <property type="match status" value="1"/>
</dbReference>
<dbReference type="GeneID" id="19239648"/>
<feature type="region of interest" description="Disordered" evidence="5">
    <location>
        <begin position="420"/>
        <end position="440"/>
    </location>
</feature>
<comment type="cofactor">
    <cofactor evidence="1">
        <name>pyridoxal 5'-phosphate</name>
        <dbReference type="ChEBI" id="CHEBI:597326"/>
    </cofactor>
</comment>
<dbReference type="Proteomes" id="UP000019373">
    <property type="component" value="Unassembled WGS sequence"/>
</dbReference>
<dbReference type="SUPFAM" id="SSF53383">
    <property type="entry name" value="PLP-dependent transferases"/>
    <property type="match status" value="1"/>
</dbReference>
<evidence type="ECO:0000256" key="3">
    <source>
        <dbReference type="ARBA" id="ARBA00022898"/>
    </source>
</evidence>
<dbReference type="eggNOG" id="KOG1368">
    <property type="taxonomic scope" value="Eukaryota"/>
</dbReference>
<evidence type="ECO:0000256" key="5">
    <source>
        <dbReference type="SAM" id="MobiDB-lite"/>
    </source>
</evidence>
<dbReference type="HOGENOM" id="CLU_029381_1_0_1"/>
<dbReference type="InterPro" id="IPR001597">
    <property type="entry name" value="ArAA_b-elim_lyase/Thr_aldolase"/>
</dbReference>
<evidence type="ECO:0000256" key="2">
    <source>
        <dbReference type="ARBA" id="ARBA00006966"/>
    </source>
</evidence>
<dbReference type="GO" id="GO:0005829">
    <property type="term" value="C:cytosol"/>
    <property type="evidence" value="ECO:0007669"/>
    <property type="project" value="TreeGrafter"/>
</dbReference>
<keyword evidence="8" id="KW-1185">Reference proteome</keyword>
<comment type="similarity">
    <text evidence="2">Belongs to the threonine aldolase family.</text>
</comment>
<dbReference type="AlphaFoldDB" id="U1HEV5"/>
<dbReference type="Pfam" id="PF01212">
    <property type="entry name" value="Beta_elim_lyase"/>
    <property type="match status" value="1"/>
</dbReference>
<sequence length="440" mass="47857">MSPSKFFQPYMVRLQYTPPYSTTAPTVREFLSTVCKPYLSFRKPTGRRLFFAMGSLSSPDILFPTSKSNAWQQPGPAAYDFRSDTITTPTASMLTAIENTTLFDDVFLEDPTTTSLESSMAALTSHESALLVLSGTMGNQVSLRCHLTQPPHSVLCDRRAHILNSEAGGVASLSGAQVMGIMPSNGVYLTLQDVKRHVIISDDIHSCPTKVISLENTLSGTIMPLSEVRKISAFARENNIRLHLDGARLWEVTAAGAGSIPEFCECFDSVSLCFSKGLGAPMGSVIVGSKAFTKHARWVRKSIGGGVRMSGIIAAAARAAVDDVFGHGPNGEGGKLRETHVRARRIAEMWEKRGGRVSRPVETNMVWLDLEDAGVSRDEFVEVSKLHGLKMLGGRLVVHYQICDDAVSRLEEVVEDILTSKQKSSQSGAPRDGRYVACAQ</sequence>
<dbReference type="InterPro" id="IPR015424">
    <property type="entry name" value="PyrdxlP-dep_Trfase"/>
</dbReference>
<organism evidence="7 8">
    <name type="scientific">Endocarpon pusillum (strain Z07020 / HMAS-L-300199)</name>
    <name type="common">Lichen-forming fungus</name>
    <dbReference type="NCBI Taxonomy" id="1263415"/>
    <lineage>
        <taxon>Eukaryota</taxon>
        <taxon>Fungi</taxon>
        <taxon>Dikarya</taxon>
        <taxon>Ascomycota</taxon>
        <taxon>Pezizomycotina</taxon>
        <taxon>Eurotiomycetes</taxon>
        <taxon>Chaetothyriomycetidae</taxon>
        <taxon>Verrucariales</taxon>
        <taxon>Verrucariaceae</taxon>
        <taxon>Endocarpon</taxon>
    </lineage>
</organism>
<accession>U1HEV5</accession>
<dbReference type="InterPro" id="IPR023603">
    <property type="entry name" value="Low_specificity_L-TA-like"/>
</dbReference>
<evidence type="ECO:0000259" key="6">
    <source>
        <dbReference type="Pfam" id="PF01212"/>
    </source>
</evidence>
<dbReference type="PANTHER" id="PTHR48097">
    <property type="entry name" value="L-THREONINE ALDOLASE-RELATED"/>
    <property type="match status" value="1"/>
</dbReference>